<comment type="caution">
    <text evidence="8">The sequence shown here is derived from an EMBL/GenBank/DDBJ whole genome shotgun (WGS) entry which is preliminary data.</text>
</comment>
<organism evidence="8 9">
    <name type="scientific">Geothermobacter hydrogeniphilus</name>
    <dbReference type="NCBI Taxonomy" id="1969733"/>
    <lineage>
        <taxon>Bacteria</taxon>
        <taxon>Pseudomonadati</taxon>
        <taxon>Thermodesulfobacteriota</taxon>
        <taxon>Desulfuromonadia</taxon>
        <taxon>Desulfuromonadales</taxon>
        <taxon>Geothermobacteraceae</taxon>
        <taxon>Geothermobacter</taxon>
    </lineage>
</organism>
<evidence type="ECO:0000256" key="5">
    <source>
        <dbReference type="ARBA" id="ARBA00023288"/>
    </source>
</evidence>
<keyword evidence="4" id="KW-0564">Palmitate</keyword>
<evidence type="ECO:0000256" key="1">
    <source>
        <dbReference type="ARBA" id="ARBA00004459"/>
    </source>
</evidence>
<dbReference type="RefSeq" id="WP_085010136.1">
    <property type="nucleotide sequence ID" value="NZ_NAAD01000007.1"/>
</dbReference>
<evidence type="ECO:0000259" key="7">
    <source>
        <dbReference type="Pfam" id="PF05433"/>
    </source>
</evidence>
<dbReference type="STRING" id="1969733.B5V00_07415"/>
<dbReference type="InterPro" id="IPR008816">
    <property type="entry name" value="Gly_zipper_2TM_dom"/>
</dbReference>
<evidence type="ECO:0000313" key="8">
    <source>
        <dbReference type="EMBL" id="ORJ60654.1"/>
    </source>
</evidence>
<keyword evidence="5" id="KW-0449">Lipoprotein</keyword>
<dbReference type="PANTHER" id="PTHR35603">
    <property type="match status" value="1"/>
</dbReference>
<comment type="subcellular location">
    <subcellularLocation>
        <location evidence="1">Cell outer membrane</location>
        <topology evidence="1">Lipid-anchor</topology>
    </subcellularLocation>
</comment>
<gene>
    <name evidence="8" type="ORF">B5V00_07415</name>
</gene>
<dbReference type="Proteomes" id="UP000193136">
    <property type="component" value="Unassembled WGS sequence"/>
</dbReference>
<dbReference type="GO" id="GO:0009279">
    <property type="term" value="C:cell outer membrane"/>
    <property type="evidence" value="ECO:0007669"/>
    <property type="project" value="UniProtKB-SubCell"/>
</dbReference>
<protein>
    <recommendedName>
        <fullName evidence="7">Glycine zipper 2TM domain-containing protein</fullName>
    </recommendedName>
</protein>
<evidence type="ECO:0000313" key="9">
    <source>
        <dbReference type="Proteomes" id="UP000193136"/>
    </source>
</evidence>
<name>A0A1X0Y6J5_9BACT</name>
<dbReference type="PROSITE" id="PS51257">
    <property type="entry name" value="PROKAR_LIPOPROTEIN"/>
    <property type="match status" value="1"/>
</dbReference>
<feature type="chain" id="PRO_5010870376" description="Glycine zipper 2TM domain-containing protein" evidence="6">
    <location>
        <begin position="22"/>
        <end position="155"/>
    </location>
</feature>
<evidence type="ECO:0000256" key="3">
    <source>
        <dbReference type="ARBA" id="ARBA00023136"/>
    </source>
</evidence>
<reference evidence="8 9" key="1">
    <citation type="submission" date="2017-03" db="EMBL/GenBank/DDBJ databases">
        <title>Genome sequence of Geothermobacter sp. EPR-M, Deep-Sea Iron Reducer.</title>
        <authorList>
            <person name="Tully B."/>
            <person name="Savalia P."/>
            <person name="Abuyen K."/>
            <person name="Baughan C."/>
            <person name="Romero E."/>
            <person name="Ronkowski C."/>
            <person name="Torres B."/>
            <person name="Tremblay J."/>
            <person name="Trujillo A."/>
            <person name="Tyler M."/>
            <person name="Perez-Rodriguez I."/>
            <person name="Amend J."/>
        </authorList>
    </citation>
    <scope>NUCLEOTIDE SEQUENCE [LARGE SCALE GENOMIC DNA]</scope>
    <source>
        <strain evidence="8 9">EPR-M</strain>
    </source>
</reference>
<dbReference type="EMBL" id="NAAD01000007">
    <property type="protein sequence ID" value="ORJ60654.1"/>
    <property type="molecule type" value="Genomic_DNA"/>
</dbReference>
<sequence length="155" mass="15830">MKTSVVRSSLFLSLSCFFLLAGCAPSTSGNVYTRDQARTSHSVYYGTILRADPVTIEGKSSAVGAIAGGALGGVLGNAVGSGKGRNLATVAGALGGAAAGSAIEKKTTTVQGVELEVELDNGELLVVVQEADAAYRVGDRVRVIKDARGTTRVRQ</sequence>
<dbReference type="PANTHER" id="PTHR35603:SF1">
    <property type="entry name" value="OUTER MEMBRANE LIPOPROTEIN SLYB"/>
    <property type="match status" value="1"/>
</dbReference>
<dbReference type="OrthoDB" id="5298161at2"/>
<feature type="signal peptide" evidence="6">
    <location>
        <begin position="1"/>
        <end position="21"/>
    </location>
</feature>
<feature type="domain" description="Glycine zipper 2TM" evidence="7">
    <location>
        <begin position="64"/>
        <end position="104"/>
    </location>
</feature>
<evidence type="ECO:0000256" key="2">
    <source>
        <dbReference type="ARBA" id="ARBA00022729"/>
    </source>
</evidence>
<evidence type="ECO:0000256" key="4">
    <source>
        <dbReference type="ARBA" id="ARBA00023139"/>
    </source>
</evidence>
<evidence type="ECO:0000256" key="6">
    <source>
        <dbReference type="SAM" id="SignalP"/>
    </source>
</evidence>
<dbReference type="AlphaFoldDB" id="A0A1X0Y6J5"/>
<keyword evidence="9" id="KW-1185">Reference proteome</keyword>
<keyword evidence="3" id="KW-0472">Membrane</keyword>
<proteinExistence type="predicted"/>
<dbReference type="InterPro" id="IPR051407">
    <property type="entry name" value="Bact_OM_lipoprot/Surf_antigen"/>
</dbReference>
<accession>A0A1X0Y6J5</accession>
<keyword evidence="2 6" id="KW-0732">Signal</keyword>
<dbReference type="Pfam" id="PF05433">
    <property type="entry name" value="Rick_17kDa_Anti"/>
    <property type="match status" value="1"/>
</dbReference>